<keyword evidence="10 20" id="KW-0479">Metal-binding</keyword>
<dbReference type="SUPFAM" id="SSF56931">
    <property type="entry name" value="Outer membrane phospholipase A (OMPLA)"/>
    <property type="match status" value="1"/>
</dbReference>
<feature type="signal peptide" evidence="21">
    <location>
        <begin position="1"/>
        <end position="18"/>
    </location>
</feature>
<evidence type="ECO:0000256" key="3">
    <source>
        <dbReference type="ARBA" id="ARBA00004571"/>
    </source>
</evidence>
<keyword evidence="13 20" id="KW-0106">Calcium</keyword>
<dbReference type="GO" id="GO:0046872">
    <property type="term" value="F:metal ion binding"/>
    <property type="evidence" value="ECO:0007669"/>
    <property type="project" value="UniProtKB-KW"/>
</dbReference>
<feature type="binding site" description="in dimeric form" evidence="20">
    <location>
        <position position="189"/>
    </location>
    <ligand>
        <name>Ca(2+)</name>
        <dbReference type="ChEBI" id="CHEBI:29108"/>
        <label>1</label>
    </ligand>
</feature>
<dbReference type="EC" id="3.1.1.4" evidence="7"/>
<evidence type="ECO:0000256" key="13">
    <source>
        <dbReference type="ARBA" id="ARBA00022837"/>
    </source>
</evidence>
<dbReference type="PRINTS" id="PR01486">
    <property type="entry name" value="PHPHLIPASEA1"/>
</dbReference>
<keyword evidence="17" id="KW-0998">Cell outer membrane</keyword>
<sequence>MKNTLLISLLIIGSSAVAQKTTTIDTLQELPREETVISKTLQLERMISKNWELDREDQRGTFKFVDYMPMYVMPFRFTDVPTEQPQSLNPDRPVPQWRDYQHIETKFQLSLKAKIMQDAFGKGDVWVAFTQQAYWQMYNGKLSRPFREINYEPELIFTYPLNLSAGAFKMKMIGLSVNHQSNGKEAAHSRSWNRFILLGIFQWNEVIINTRLWKRFTEKPREDDNPDIENHIGRCELSLIFPFRKNAFSLKFRNNLNFKRNRAHIECSWVYPLSRDLRIVLQASHGYGDSLIDYNYKQTVVGVGFTFLSL</sequence>
<keyword evidence="14" id="KW-0442">Lipid degradation</keyword>
<evidence type="ECO:0000256" key="17">
    <source>
        <dbReference type="ARBA" id="ARBA00023237"/>
    </source>
</evidence>
<evidence type="ECO:0000313" key="22">
    <source>
        <dbReference type="EMBL" id="ATA81017.1"/>
    </source>
</evidence>
<evidence type="ECO:0000256" key="10">
    <source>
        <dbReference type="ARBA" id="ARBA00022723"/>
    </source>
</evidence>
<evidence type="ECO:0000256" key="19">
    <source>
        <dbReference type="PIRSR" id="PIRSR603187-1"/>
    </source>
</evidence>
<feature type="binding site" description="in dimeric form" evidence="20">
    <location>
        <position position="143"/>
    </location>
    <ligand>
        <name>Ca(2+)</name>
        <dbReference type="ChEBI" id="CHEBI:29108"/>
        <label>1</label>
    </ligand>
</feature>
<dbReference type="RefSeq" id="WP_095912949.1">
    <property type="nucleotide sequence ID" value="NZ_CAUUPF010000001.1"/>
</dbReference>
<dbReference type="Gene3D" id="2.40.230.10">
    <property type="entry name" value="Phospholipase A1"/>
    <property type="match status" value="1"/>
</dbReference>
<dbReference type="PANTHER" id="PTHR40457">
    <property type="entry name" value="PHOSPHOLIPASE A1"/>
    <property type="match status" value="1"/>
</dbReference>
<evidence type="ECO:0000256" key="12">
    <source>
        <dbReference type="ARBA" id="ARBA00022801"/>
    </source>
</evidence>
<keyword evidence="8" id="KW-1134">Transmembrane beta strand</keyword>
<evidence type="ECO:0000313" key="23">
    <source>
        <dbReference type="Proteomes" id="UP000217276"/>
    </source>
</evidence>
<dbReference type="AlphaFoldDB" id="A0A250FAG0"/>
<name>A0A250FAG0_9FLAO</name>
<evidence type="ECO:0000256" key="7">
    <source>
        <dbReference type="ARBA" id="ARBA00013278"/>
    </source>
</evidence>
<keyword evidence="15" id="KW-0443">Lipid metabolism</keyword>
<feature type="chain" id="PRO_5012761215" description="Phosphatidylcholine 1-acylhydrolase" evidence="21">
    <location>
        <begin position="19"/>
        <end position="310"/>
    </location>
</feature>
<accession>A0A250FAG0</accession>
<evidence type="ECO:0000256" key="18">
    <source>
        <dbReference type="ARBA" id="ARBA00032375"/>
    </source>
</evidence>
<comment type="similarity">
    <text evidence="4">Belongs to the phospholipase A1 family.</text>
</comment>
<dbReference type="GO" id="GO:0016042">
    <property type="term" value="P:lipid catabolic process"/>
    <property type="evidence" value="ECO:0007669"/>
    <property type="project" value="UniProtKB-KW"/>
</dbReference>
<evidence type="ECO:0000256" key="20">
    <source>
        <dbReference type="PIRSR" id="PIRSR603187-2"/>
    </source>
</evidence>
<evidence type="ECO:0000256" key="1">
    <source>
        <dbReference type="ARBA" id="ARBA00000111"/>
    </source>
</evidence>
<comment type="subcellular location">
    <subcellularLocation>
        <location evidence="3">Cell outer membrane</location>
        <topology evidence="3">Multi-pass membrane protein</topology>
    </subcellularLocation>
</comment>
<feature type="active site" description="Proton acceptor" evidence="19">
    <location>
        <position position="179"/>
    </location>
</feature>
<comment type="cofactor">
    <cofactor evidence="20">
        <name>Ca(2+)</name>
        <dbReference type="ChEBI" id="CHEBI:29108"/>
    </cofactor>
    <text evidence="20">Binds 1 Ca(2+) ion per monomer.</text>
</comment>
<comment type="subunit">
    <text evidence="5">Homodimer; dimerization is reversible, and the dimeric form is the active one.</text>
</comment>
<keyword evidence="11 21" id="KW-0732">Signal</keyword>
<dbReference type="GO" id="GO:0004623">
    <property type="term" value="F:phospholipase A2 activity"/>
    <property type="evidence" value="ECO:0007669"/>
    <property type="project" value="UniProtKB-EC"/>
</dbReference>
<dbReference type="EMBL" id="CP022384">
    <property type="protein sequence ID" value="ATA81017.1"/>
    <property type="molecule type" value="Genomic_DNA"/>
</dbReference>
<reference evidence="23" key="1">
    <citation type="submission" date="2017-06" db="EMBL/GenBank/DDBJ databases">
        <title>Capnocytophaga spp. assemblies.</title>
        <authorList>
            <person name="Gulvik C.A."/>
        </authorList>
    </citation>
    <scope>NUCLEOTIDE SEQUENCE [LARGE SCALE GENOMIC DNA]</scope>
    <source>
        <strain evidence="23">H6253</strain>
    </source>
</reference>
<evidence type="ECO:0000256" key="6">
    <source>
        <dbReference type="ARBA" id="ARBA00013179"/>
    </source>
</evidence>
<feature type="active site" description="Nucleophile" evidence="19">
    <location>
        <position position="181"/>
    </location>
</feature>
<evidence type="ECO:0000256" key="15">
    <source>
        <dbReference type="ARBA" id="ARBA00023098"/>
    </source>
</evidence>
<feature type="binding site" description="in dimeric form" evidence="20">
    <location>
        <position position="224"/>
    </location>
    <ligand>
        <name>Ca(2+)</name>
        <dbReference type="ChEBI" id="CHEBI:29108"/>
        <label>1</label>
    </ligand>
</feature>
<keyword evidence="9" id="KW-0812">Transmembrane</keyword>
<dbReference type="EC" id="3.1.1.32" evidence="6"/>
<dbReference type="Pfam" id="PF02253">
    <property type="entry name" value="PLA1"/>
    <property type="match status" value="1"/>
</dbReference>
<keyword evidence="23" id="KW-1185">Reference proteome</keyword>
<evidence type="ECO:0000256" key="4">
    <source>
        <dbReference type="ARBA" id="ARBA00010525"/>
    </source>
</evidence>
<evidence type="ECO:0000256" key="5">
    <source>
        <dbReference type="ARBA" id="ARBA00011702"/>
    </source>
</evidence>
<evidence type="ECO:0000256" key="9">
    <source>
        <dbReference type="ARBA" id="ARBA00022692"/>
    </source>
</evidence>
<dbReference type="GO" id="GO:0008970">
    <property type="term" value="F:phospholipase A1 activity"/>
    <property type="evidence" value="ECO:0007669"/>
    <property type="project" value="UniProtKB-EC"/>
</dbReference>
<evidence type="ECO:0000256" key="16">
    <source>
        <dbReference type="ARBA" id="ARBA00023136"/>
    </source>
</evidence>
<keyword evidence="16" id="KW-0472">Membrane</keyword>
<comment type="catalytic activity">
    <reaction evidence="1">
        <text>a 1,2-diacyl-sn-glycero-3-phosphocholine + H2O = a 2-acyl-sn-glycero-3-phosphocholine + a fatty acid + H(+)</text>
        <dbReference type="Rhea" id="RHEA:18689"/>
        <dbReference type="ChEBI" id="CHEBI:15377"/>
        <dbReference type="ChEBI" id="CHEBI:15378"/>
        <dbReference type="ChEBI" id="CHEBI:28868"/>
        <dbReference type="ChEBI" id="CHEBI:57643"/>
        <dbReference type="ChEBI" id="CHEBI:57875"/>
        <dbReference type="EC" id="3.1.1.32"/>
    </reaction>
</comment>
<keyword evidence="12" id="KW-0378">Hydrolase</keyword>
<protein>
    <recommendedName>
        <fullName evidence="18">Phosphatidylcholine 1-acylhydrolase</fullName>
        <ecNumber evidence="6">3.1.1.32</ecNumber>
        <ecNumber evidence="7">3.1.1.4</ecNumber>
    </recommendedName>
</protein>
<evidence type="ECO:0000256" key="8">
    <source>
        <dbReference type="ARBA" id="ARBA00022452"/>
    </source>
</evidence>
<organism evidence="22 23">
    <name type="scientific">Capnocytophaga leadbetteri</name>
    <dbReference type="NCBI Taxonomy" id="327575"/>
    <lineage>
        <taxon>Bacteria</taxon>
        <taxon>Pseudomonadati</taxon>
        <taxon>Bacteroidota</taxon>
        <taxon>Flavobacteriia</taxon>
        <taxon>Flavobacteriales</taxon>
        <taxon>Flavobacteriaceae</taxon>
        <taxon>Capnocytophaga</taxon>
    </lineage>
</organism>
<proteinExistence type="inferred from homology"/>
<dbReference type="InterPro" id="IPR036541">
    <property type="entry name" value="PLipase_A1_sf"/>
</dbReference>
<gene>
    <name evidence="22" type="ORF">CGC53_00915</name>
</gene>
<dbReference type="Proteomes" id="UP000217276">
    <property type="component" value="Chromosome"/>
</dbReference>
<evidence type="ECO:0000256" key="21">
    <source>
        <dbReference type="SAM" id="SignalP"/>
    </source>
</evidence>
<comment type="catalytic activity">
    <reaction evidence="2">
        <text>a 1,2-diacyl-sn-glycero-3-phosphocholine + H2O = a 1-acyl-sn-glycero-3-phosphocholine + a fatty acid + H(+)</text>
        <dbReference type="Rhea" id="RHEA:15801"/>
        <dbReference type="ChEBI" id="CHEBI:15377"/>
        <dbReference type="ChEBI" id="CHEBI:15378"/>
        <dbReference type="ChEBI" id="CHEBI:28868"/>
        <dbReference type="ChEBI" id="CHEBI:57643"/>
        <dbReference type="ChEBI" id="CHEBI:58168"/>
        <dbReference type="EC" id="3.1.1.4"/>
    </reaction>
</comment>
<evidence type="ECO:0000256" key="2">
    <source>
        <dbReference type="ARBA" id="ARBA00001604"/>
    </source>
</evidence>
<dbReference type="InterPro" id="IPR003187">
    <property type="entry name" value="PLipase_A1"/>
</dbReference>
<evidence type="ECO:0000256" key="14">
    <source>
        <dbReference type="ARBA" id="ARBA00022963"/>
    </source>
</evidence>
<dbReference type="GO" id="GO:0009279">
    <property type="term" value="C:cell outer membrane"/>
    <property type="evidence" value="ECO:0007669"/>
    <property type="project" value="UniProtKB-SubCell"/>
</dbReference>
<dbReference type="PANTHER" id="PTHR40457:SF1">
    <property type="entry name" value="PHOSPHOLIPASE A1"/>
    <property type="match status" value="1"/>
</dbReference>
<dbReference type="KEGG" id="clk:CGC53_00915"/>
<evidence type="ECO:0000256" key="11">
    <source>
        <dbReference type="ARBA" id="ARBA00022729"/>
    </source>
</evidence>